<evidence type="ECO:0000256" key="1">
    <source>
        <dbReference type="ARBA" id="ARBA00009437"/>
    </source>
</evidence>
<dbReference type="OrthoDB" id="5723059at2"/>
<dbReference type="EMBL" id="JQEC01000002">
    <property type="protein sequence ID" value="KGJ97391.1"/>
    <property type="molecule type" value="Genomic_DNA"/>
</dbReference>
<comment type="caution">
    <text evidence="6">The sequence shown here is derived from an EMBL/GenBank/DDBJ whole genome shotgun (WGS) entry which is preliminary data.</text>
</comment>
<dbReference type="SUPFAM" id="SSF46785">
    <property type="entry name" value="Winged helix' DNA-binding domain"/>
    <property type="match status" value="1"/>
</dbReference>
<evidence type="ECO:0000256" key="4">
    <source>
        <dbReference type="ARBA" id="ARBA00023163"/>
    </source>
</evidence>
<feature type="domain" description="HTH lysR-type" evidence="5">
    <location>
        <begin position="1"/>
        <end position="58"/>
    </location>
</feature>
<accession>A0A099L3E9</accession>
<protein>
    <submittedName>
        <fullName evidence="6">Transcriptional regulator, LysR family</fullName>
    </submittedName>
</protein>
<dbReference type="RefSeq" id="WP_033080287.1">
    <property type="nucleotide sequence ID" value="NZ_JQEC01000002.1"/>
</dbReference>
<dbReference type="Pfam" id="PF03466">
    <property type="entry name" value="LysR_substrate"/>
    <property type="match status" value="1"/>
</dbReference>
<dbReference type="Gene3D" id="3.40.190.290">
    <property type="match status" value="1"/>
</dbReference>
<dbReference type="PANTHER" id="PTHR30126">
    <property type="entry name" value="HTH-TYPE TRANSCRIPTIONAL REGULATOR"/>
    <property type="match status" value="1"/>
</dbReference>
<dbReference type="Pfam" id="PF00126">
    <property type="entry name" value="HTH_1"/>
    <property type="match status" value="1"/>
</dbReference>
<keyword evidence="4" id="KW-0804">Transcription</keyword>
<dbReference type="AlphaFoldDB" id="A0A099L3E9"/>
<dbReference type="GO" id="GO:0003700">
    <property type="term" value="F:DNA-binding transcription factor activity"/>
    <property type="evidence" value="ECO:0007669"/>
    <property type="project" value="InterPro"/>
</dbReference>
<dbReference type="Proteomes" id="UP000029868">
    <property type="component" value="Unassembled WGS sequence"/>
</dbReference>
<keyword evidence="2" id="KW-0805">Transcription regulation</keyword>
<dbReference type="InterPro" id="IPR005119">
    <property type="entry name" value="LysR_subst-bd"/>
</dbReference>
<evidence type="ECO:0000256" key="3">
    <source>
        <dbReference type="ARBA" id="ARBA00023125"/>
    </source>
</evidence>
<evidence type="ECO:0000313" key="6">
    <source>
        <dbReference type="EMBL" id="KGJ97391.1"/>
    </source>
</evidence>
<dbReference type="InterPro" id="IPR036390">
    <property type="entry name" value="WH_DNA-bd_sf"/>
</dbReference>
<proteinExistence type="inferred from homology"/>
<dbReference type="SUPFAM" id="SSF53850">
    <property type="entry name" value="Periplasmic binding protein-like II"/>
    <property type="match status" value="1"/>
</dbReference>
<comment type="similarity">
    <text evidence="1">Belongs to the LysR transcriptional regulatory family.</text>
</comment>
<name>A0A099L3E9_COLPS</name>
<organism evidence="6 7">
    <name type="scientific">Colwellia psychrerythraea</name>
    <name type="common">Vibrio psychroerythus</name>
    <dbReference type="NCBI Taxonomy" id="28229"/>
    <lineage>
        <taxon>Bacteria</taxon>
        <taxon>Pseudomonadati</taxon>
        <taxon>Pseudomonadota</taxon>
        <taxon>Gammaproteobacteria</taxon>
        <taxon>Alteromonadales</taxon>
        <taxon>Colwelliaceae</taxon>
        <taxon>Colwellia</taxon>
    </lineage>
</organism>
<sequence>MELSDLKIFCCVIEAGGISPAAKALNRVPSNITARIQKLEAELNKTLFIREKNRLRASPAGEKLFSYAKKILAMAEQAIDELNQDKPMGTLRLGSVEAVAASRLSGVLMEFHQSCSEVDLELTISPTGDLADKILASKLDLALVCDPISDQRVGILPVFQEKLVLVSALRDDVIRSPIDLGNKPTILGFSTQCMYRSRLTQWLKHAEVIPRIVEINSYFALLNCITAGMGVGLVPEKLLDCYPFVDGLTKHPLPEEISKTTTCLMWRKDSLKPSMTAFIDTLMLHSNI</sequence>
<dbReference type="PATRIC" id="fig|28229.3.peg.133"/>
<evidence type="ECO:0000256" key="2">
    <source>
        <dbReference type="ARBA" id="ARBA00023015"/>
    </source>
</evidence>
<dbReference type="PROSITE" id="PS50931">
    <property type="entry name" value="HTH_LYSR"/>
    <property type="match status" value="1"/>
</dbReference>
<reference evidence="6 7" key="1">
    <citation type="submission" date="2014-08" db="EMBL/GenBank/DDBJ databases">
        <title>Genomic and Phenotypic Diversity of Colwellia psychrerythraea strains from Disparate Marine Basins.</title>
        <authorList>
            <person name="Techtmann S.M."/>
            <person name="Stelling S.C."/>
            <person name="Utturkar S.M."/>
            <person name="Alshibli N."/>
            <person name="Harris A."/>
            <person name="Brown S.D."/>
            <person name="Hazen T.C."/>
        </authorList>
    </citation>
    <scope>NUCLEOTIDE SEQUENCE [LARGE SCALE GENOMIC DNA]</scope>
    <source>
        <strain evidence="6 7">GAB14E</strain>
    </source>
</reference>
<evidence type="ECO:0000259" key="5">
    <source>
        <dbReference type="PROSITE" id="PS50931"/>
    </source>
</evidence>
<evidence type="ECO:0000313" key="7">
    <source>
        <dbReference type="Proteomes" id="UP000029868"/>
    </source>
</evidence>
<keyword evidence="3" id="KW-0238">DNA-binding</keyword>
<dbReference type="InterPro" id="IPR000847">
    <property type="entry name" value="LysR_HTH_N"/>
</dbReference>
<dbReference type="PANTHER" id="PTHR30126:SF40">
    <property type="entry name" value="HTH-TYPE TRANSCRIPTIONAL REGULATOR GLTR"/>
    <property type="match status" value="1"/>
</dbReference>
<dbReference type="Gene3D" id="1.10.10.10">
    <property type="entry name" value="Winged helix-like DNA-binding domain superfamily/Winged helix DNA-binding domain"/>
    <property type="match status" value="1"/>
</dbReference>
<dbReference type="GO" id="GO:0000976">
    <property type="term" value="F:transcription cis-regulatory region binding"/>
    <property type="evidence" value="ECO:0007669"/>
    <property type="project" value="TreeGrafter"/>
</dbReference>
<gene>
    <name evidence="6" type="ORF">GAB14E_0980</name>
</gene>
<dbReference type="InterPro" id="IPR036388">
    <property type="entry name" value="WH-like_DNA-bd_sf"/>
</dbReference>